<dbReference type="KEGG" id="ebi:EbC_00710"/>
<dbReference type="GO" id="GO:0008713">
    <property type="term" value="F:ADP-heptose-lipopolysaccharide heptosyltransferase activity"/>
    <property type="evidence" value="ECO:0007669"/>
    <property type="project" value="TreeGrafter"/>
</dbReference>
<evidence type="ECO:0000313" key="4">
    <source>
        <dbReference type="Proteomes" id="UP000008793"/>
    </source>
</evidence>
<accession>D8MKE6</accession>
<dbReference type="GO" id="GO:0005829">
    <property type="term" value="C:cytosol"/>
    <property type="evidence" value="ECO:0007669"/>
    <property type="project" value="TreeGrafter"/>
</dbReference>
<dbReference type="Gene3D" id="3.40.50.2000">
    <property type="entry name" value="Glycogen Phosphorylase B"/>
    <property type="match status" value="2"/>
</dbReference>
<dbReference type="CDD" id="cd03789">
    <property type="entry name" value="GT9_LPS_heptosyltransferase"/>
    <property type="match status" value="1"/>
</dbReference>
<dbReference type="GO" id="GO:0009244">
    <property type="term" value="P:lipopolysaccharide core region biosynthetic process"/>
    <property type="evidence" value="ECO:0007669"/>
    <property type="project" value="TreeGrafter"/>
</dbReference>
<dbReference type="PANTHER" id="PTHR30160:SF7">
    <property type="entry name" value="ADP-HEPTOSE--LPS HEPTOSYLTRANSFERASE 2"/>
    <property type="match status" value="1"/>
</dbReference>
<dbReference type="RefSeq" id="WP_013200109.1">
    <property type="nucleotide sequence ID" value="NC_014306.1"/>
</dbReference>
<dbReference type="InterPro" id="IPR051199">
    <property type="entry name" value="LPS_LOS_Heptosyltrfase"/>
</dbReference>
<keyword evidence="1" id="KW-0328">Glycosyltransferase</keyword>
<dbReference type="AlphaFoldDB" id="D8MKE6"/>
<dbReference type="Pfam" id="PF01075">
    <property type="entry name" value="Glyco_transf_9"/>
    <property type="match status" value="1"/>
</dbReference>
<dbReference type="GeneID" id="90510036"/>
<evidence type="ECO:0000256" key="1">
    <source>
        <dbReference type="ARBA" id="ARBA00022676"/>
    </source>
</evidence>
<dbReference type="STRING" id="634500.EbC_00710"/>
<dbReference type="PANTHER" id="PTHR30160">
    <property type="entry name" value="TETRAACYLDISACCHARIDE 4'-KINASE-RELATED"/>
    <property type="match status" value="1"/>
</dbReference>
<name>D8MKE6_ERWBE</name>
<keyword evidence="2 3" id="KW-0808">Transferase</keyword>
<proteinExistence type="predicted"/>
<organism evidence="4">
    <name type="scientific">Erwinia billingiae (strain Eb661)</name>
    <dbReference type="NCBI Taxonomy" id="634500"/>
    <lineage>
        <taxon>Bacteria</taxon>
        <taxon>Pseudomonadati</taxon>
        <taxon>Pseudomonadota</taxon>
        <taxon>Gammaproteobacteria</taxon>
        <taxon>Enterobacterales</taxon>
        <taxon>Erwiniaceae</taxon>
        <taxon>Erwinia</taxon>
    </lineage>
</organism>
<dbReference type="InterPro" id="IPR002201">
    <property type="entry name" value="Glyco_trans_9"/>
</dbReference>
<evidence type="ECO:0000313" key="3">
    <source>
        <dbReference type="EMBL" id="CAX57602.1"/>
    </source>
</evidence>
<dbReference type="EMBL" id="FP236843">
    <property type="protein sequence ID" value="CAX57602.1"/>
    <property type="molecule type" value="Genomic_DNA"/>
</dbReference>
<sequence length="367" mass="41846">MNYVLLFLLLLPLKLWKKLGKNTSNRNLIIQTAKIGDFINITPLMQHLKHSDALLSTSVAPLARNDATLDEIFYVEEHKSSTMAKLKLAIRLMNRYRNVYLLHPNNANLFYAACCNAENKQFLSMYRRRWYQGIFYLTASGTVEHEKNTLTLENYLKLADRSLTKESYPKHATLPLVQPVNTPEELFRTDKIKIGISISAGNQAKTIPPVIWKSLFDRLSDLPCLFYVFGSPNELPRLNELNKVVGERDNLVNMIGKVSLEGLPYAIEQMDIYVASDSGNVYIADAQNVPVVLIYGPCCVEEQRPLGDVLLIGPNHIAPTSFVFQALYKFNHPAEQLFELDKRKLDDIHDFVSARKPQLTHEEKILP</sequence>
<evidence type="ECO:0000256" key="2">
    <source>
        <dbReference type="ARBA" id="ARBA00022679"/>
    </source>
</evidence>
<reference evidence="3 4" key="1">
    <citation type="journal article" date="2010" name="BMC Genomics">
        <title>Genome comparison of the epiphytic bacteria Erwinia billingiae and E. tasmaniensis with the pear pathogen E. pyrifoliae.</title>
        <authorList>
            <person name="Kube M."/>
            <person name="Migdoll A.M."/>
            <person name="Gehring I."/>
            <person name="Heitmann K."/>
            <person name="Mayer Y."/>
            <person name="Kuhl H."/>
            <person name="Knaust F."/>
            <person name="Geider K."/>
            <person name="Reinhardt R."/>
        </authorList>
    </citation>
    <scope>NUCLEOTIDE SEQUENCE [LARGE SCALE GENOMIC DNA]</scope>
    <source>
        <strain evidence="3 4">Eb661</strain>
    </source>
</reference>
<gene>
    <name evidence="3" type="ordered locus">EbC_00710</name>
</gene>
<protein>
    <submittedName>
        <fullName evidence="3">Putative glycosyl transferase, family 9</fullName>
    </submittedName>
</protein>
<keyword evidence="4" id="KW-1185">Reference proteome</keyword>
<dbReference type="eggNOG" id="COG0859">
    <property type="taxonomic scope" value="Bacteria"/>
</dbReference>
<dbReference type="HOGENOM" id="CLU_773491_0_0_6"/>
<dbReference type="SUPFAM" id="SSF53756">
    <property type="entry name" value="UDP-Glycosyltransferase/glycogen phosphorylase"/>
    <property type="match status" value="1"/>
</dbReference>
<dbReference type="Proteomes" id="UP000008793">
    <property type="component" value="Chromosome"/>
</dbReference>